<dbReference type="Gene3D" id="3.40.50.720">
    <property type="entry name" value="NAD(P)-binding Rossmann-like Domain"/>
    <property type="match status" value="1"/>
</dbReference>
<accession>A0A7R8ZKS1</accession>
<reference evidence="4" key="1">
    <citation type="submission" date="2020-11" db="EMBL/GenBank/DDBJ databases">
        <authorList>
            <person name="Tran Van P."/>
        </authorList>
    </citation>
    <scope>NUCLEOTIDE SEQUENCE</scope>
</reference>
<dbReference type="SUPFAM" id="SSF51735">
    <property type="entry name" value="NAD(P)-binding Rossmann-fold domains"/>
    <property type="match status" value="1"/>
</dbReference>
<dbReference type="InterPro" id="IPR055170">
    <property type="entry name" value="GFO_IDH_MocA-like_dom"/>
</dbReference>
<dbReference type="InterPro" id="IPR036291">
    <property type="entry name" value="NAD(P)-bd_dom_sf"/>
</dbReference>
<evidence type="ECO:0000259" key="2">
    <source>
        <dbReference type="Pfam" id="PF01408"/>
    </source>
</evidence>
<evidence type="ECO:0000259" key="3">
    <source>
        <dbReference type="Pfam" id="PF22725"/>
    </source>
</evidence>
<dbReference type="OrthoDB" id="2129491at2759"/>
<dbReference type="InterPro" id="IPR051450">
    <property type="entry name" value="Gfo/Idh/MocA_Oxidoreductases"/>
</dbReference>
<feature type="domain" description="GFO/IDH/MocA-like oxidoreductase" evidence="3">
    <location>
        <begin position="135"/>
        <end position="212"/>
    </location>
</feature>
<dbReference type="Gene3D" id="3.30.360.10">
    <property type="entry name" value="Dihydrodipicolinate Reductase, domain 2"/>
    <property type="match status" value="1"/>
</dbReference>
<organism evidence="4">
    <name type="scientific">Cyprideis torosa</name>
    <dbReference type="NCBI Taxonomy" id="163714"/>
    <lineage>
        <taxon>Eukaryota</taxon>
        <taxon>Metazoa</taxon>
        <taxon>Ecdysozoa</taxon>
        <taxon>Arthropoda</taxon>
        <taxon>Crustacea</taxon>
        <taxon>Oligostraca</taxon>
        <taxon>Ostracoda</taxon>
        <taxon>Podocopa</taxon>
        <taxon>Podocopida</taxon>
        <taxon>Cytherocopina</taxon>
        <taxon>Cytheroidea</taxon>
        <taxon>Cytherideidae</taxon>
        <taxon>Cyprideis</taxon>
    </lineage>
</organism>
<dbReference type="Pfam" id="PF01408">
    <property type="entry name" value="GFO_IDH_MocA"/>
    <property type="match status" value="1"/>
</dbReference>
<name>A0A7R8ZKS1_9CRUS</name>
<dbReference type="AlphaFoldDB" id="A0A7R8ZKS1"/>
<sequence length="833" mass="92362">MTRLLVFAGLRGRGYARYAEEYPNRFKIVAVADPKQIARRLMKEAYGLSDENVFYDWRALLDSSPVRLSDCVLICTLDAMHAEAAVAFARKGYHILVEKPMATTLKDCEEIVKACESAKVILAVCHVLRYYPPNRTLKEAIERGSIGDIVNIEHTEPVGFWHFAHSFVRGNWAKEAESSFSLLTKCCHDVDLLLYFMNGQKVKRVSSFGSLKHFRRENKPEGASDRCLNCSVSDSCPYSAQKIYLDRNNYLWPVSAVIDVEDTVSGYPHRNMREELVEALKTGPYGRCVYDTDNDVCDHQVAIYEFEGGATATLTMTAFTEAVCQRVTVITGTLGEIKCKGTDLTLYDFRTKELRHLYIDRPPATRLMGHDGADFFTIEAFVKAVATKDPSRVLTGGRVSLASHLLTFATEYSRRCGKVVEPEYISGNSEADLPELKHLPYYESLVLKKVKNSAVFVDTAMAESLHWRGGISLLFKHGVTTVKDFSCFESSYFEYVVVVVADSPPHSTSANSGGSGESFEVRSALEILEEDILKWMRNMNFTVEIFFLPLLLPVCFSGVPGLFLLPSISDDTSEHVSSIAKNVAPGENTASVSKLSHVLTSMILSLGHNVRESIYSLGPNSKRIGKALAQNFQQRKSQAPASVPPHKVALILVDRSSDLPTALRLRHPPLGDLDAPPPSSCTPAPVIPLTHFLSSLPPFEGHTVDCAIPLHIGADHPVKESTRTLVQTSSVPPGCLSDILNTSDDGCASSDPPSSSADWSEFIWKPFSSKDAVVDAVTKKLKLKMKRASGEEDNQSMTLDDTLKQFWALLREEQASLEDWQRNLPLLEVNRVS</sequence>
<dbReference type="EMBL" id="OB661480">
    <property type="protein sequence ID" value="CAD7228320.1"/>
    <property type="molecule type" value="Genomic_DNA"/>
</dbReference>
<dbReference type="PANTHER" id="PTHR43377">
    <property type="entry name" value="BILIVERDIN REDUCTASE A"/>
    <property type="match status" value="1"/>
</dbReference>
<evidence type="ECO:0000256" key="1">
    <source>
        <dbReference type="ARBA" id="ARBA00010928"/>
    </source>
</evidence>
<dbReference type="SUPFAM" id="SSF55347">
    <property type="entry name" value="Glyceraldehyde-3-phosphate dehydrogenase-like, C-terminal domain"/>
    <property type="match status" value="1"/>
</dbReference>
<dbReference type="GO" id="GO:0000166">
    <property type="term" value="F:nucleotide binding"/>
    <property type="evidence" value="ECO:0007669"/>
    <property type="project" value="InterPro"/>
</dbReference>
<dbReference type="PANTHER" id="PTHR43377:SF2">
    <property type="entry name" value="BINDING ROSSMANN FOLD OXIDOREDUCTASE, PUTATIVE (AFU_ORTHOLOGUE AFUA_4G00560)-RELATED"/>
    <property type="match status" value="1"/>
</dbReference>
<comment type="similarity">
    <text evidence="1">Belongs to the Gfo/Idh/MocA family.</text>
</comment>
<protein>
    <submittedName>
        <fullName evidence="4">Uncharacterized protein</fullName>
    </submittedName>
</protein>
<proteinExistence type="inferred from homology"/>
<dbReference type="Pfam" id="PF22725">
    <property type="entry name" value="GFO_IDH_MocA_C3"/>
    <property type="match status" value="1"/>
</dbReference>
<evidence type="ECO:0000313" key="4">
    <source>
        <dbReference type="EMBL" id="CAD7228320.1"/>
    </source>
</evidence>
<feature type="domain" description="Gfo/Idh/MocA-like oxidoreductase N-terminal" evidence="2">
    <location>
        <begin position="9"/>
        <end position="125"/>
    </location>
</feature>
<dbReference type="InterPro" id="IPR000683">
    <property type="entry name" value="Gfo/Idh/MocA-like_OxRdtase_N"/>
</dbReference>
<gene>
    <name evidence="4" type="ORF">CTOB1V02_LOCUS6207</name>
</gene>